<dbReference type="EMBL" id="QFPP01000782">
    <property type="protein sequence ID" value="PZQ58335.1"/>
    <property type="molecule type" value="Genomic_DNA"/>
</dbReference>
<evidence type="ECO:0000313" key="2">
    <source>
        <dbReference type="EMBL" id="PZQ58335.1"/>
    </source>
</evidence>
<organism evidence="2 3">
    <name type="scientific">Variovorax paradoxus</name>
    <dbReference type="NCBI Taxonomy" id="34073"/>
    <lineage>
        <taxon>Bacteria</taxon>
        <taxon>Pseudomonadati</taxon>
        <taxon>Pseudomonadota</taxon>
        <taxon>Betaproteobacteria</taxon>
        <taxon>Burkholderiales</taxon>
        <taxon>Comamonadaceae</taxon>
        <taxon>Variovorax</taxon>
    </lineage>
</organism>
<evidence type="ECO:0000313" key="3">
    <source>
        <dbReference type="Proteomes" id="UP000249135"/>
    </source>
</evidence>
<sequence>MLYRFKSQASADVVMLEANARQLLDIIGKSSGASGVITVDQMPGAISALEAAVAHEAQNGKHNHDAHAAEDHDAASEVQHVGLHQRATPLLHMLKESLGEQKDIVWGA</sequence>
<dbReference type="Pfam" id="PF08895">
    <property type="entry name" value="DUF1840"/>
    <property type="match status" value="1"/>
</dbReference>
<gene>
    <name evidence="2" type="ORF">DI563_30880</name>
</gene>
<proteinExistence type="predicted"/>
<evidence type="ECO:0000256" key="1">
    <source>
        <dbReference type="SAM" id="MobiDB-lite"/>
    </source>
</evidence>
<protein>
    <submittedName>
        <fullName evidence="2">DUF1840 domain-containing protein</fullName>
    </submittedName>
</protein>
<name>A0A2W5P649_VARPD</name>
<reference evidence="2 3" key="1">
    <citation type="submission" date="2017-08" db="EMBL/GenBank/DDBJ databases">
        <title>Infants hospitalized years apart are colonized by the same room-sourced microbial strains.</title>
        <authorList>
            <person name="Brooks B."/>
            <person name="Olm M.R."/>
            <person name="Firek B.A."/>
            <person name="Baker R."/>
            <person name="Thomas B.C."/>
            <person name="Morowitz M.J."/>
            <person name="Banfield J.F."/>
        </authorList>
    </citation>
    <scope>NUCLEOTIDE SEQUENCE [LARGE SCALE GENOMIC DNA]</scope>
    <source>
        <strain evidence="2">S2_005_003_R2_41</strain>
    </source>
</reference>
<feature type="compositionally biased region" description="Basic and acidic residues" evidence="1">
    <location>
        <begin position="58"/>
        <end position="75"/>
    </location>
</feature>
<dbReference type="Proteomes" id="UP000249135">
    <property type="component" value="Unassembled WGS sequence"/>
</dbReference>
<feature type="region of interest" description="Disordered" evidence="1">
    <location>
        <begin position="57"/>
        <end position="78"/>
    </location>
</feature>
<dbReference type="AlphaFoldDB" id="A0A2W5P649"/>
<comment type="caution">
    <text evidence="2">The sequence shown here is derived from an EMBL/GenBank/DDBJ whole genome shotgun (WGS) entry which is preliminary data.</text>
</comment>
<dbReference type="InterPro" id="IPR014991">
    <property type="entry name" value="DUF1840"/>
</dbReference>
<accession>A0A2W5P649</accession>